<evidence type="ECO:0000313" key="3">
    <source>
        <dbReference type="Proteomes" id="UP000240509"/>
    </source>
</evidence>
<accession>A0A2T4U1R2</accession>
<comment type="caution">
    <text evidence="2">The sequence shown here is derived from an EMBL/GenBank/DDBJ whole genome shotgun (WGS) entry which is preliminary data.</text>
</comment>
<dbReference type="AlphaFoldDB" id="A0A2T4U1R2"/>
<keyword evidence="3" id="KW-1185">Reference proteome</keyword>
<dbReference type="EMBL" id="PZJJ01000064">
    <property type="protein sequence ID" value="PTL37315.1"/>
    <property type="molecule type" value="Genomic_DNA"/>
</dbReference>
<feature type="non-terminal residue" evidence="2">
    <location>
        <position position="1"/>
    </location>
</feature>
<feature type="transmembrane region" description="Helical" evidence="1">
    <location>
        <begin position="6"/>
        <end position="36"/>
    </location>
</feature>
<name>A0A2T4U1R2_9BACI</name>
<organism evidence="2 3">
    <name type="scientific">Alkalicoccus saliphilus</name>
    <dbReference type="NCBI Taxonomy" id="200989"/>
    <lineage>
        <taxon>Bacteria</taxon>
        <taxon>Bacillati</taxon>
        <taxon>Bacillota</taxon>
        <taxon>Bacilli</taxon>
        <taxon>Bacillales</taxon>
        <taxon>Bacillaceae</taxon>
        <taxon>Alkalicoccus</taxon>
    </lineage>
</organism>
<evidence type="ECO:0000313" key="2">
    <source>
        <dbReference type="EMBL" id="PTL37315.1"/>
    </source>
</evidence>
<sequence>SPESSVVMFFLLLHFLLLLRLLSLAVFYHFGVSTFYTNFKFRRKMVEINVSHCSPTPVAGPSSAANTDLLDKERQTFSAGMR</sequence>
<dbReference type="RefSeq" id="WP_218017837.1">
    <property type="nucleotide sequence ID" value="NZ_PZJJ01000064.1"/>
</dbReference>
<protein>
    <submittedName>
        <fullName evidence="2">Uncharacterized protein</fullName>
    </submittedName>
</protein>
<dbReference type="Proteomes" id="UP000240509">
    <property type="component" value="Unassembled WGS sequence"/>
</dbReference>
<reference evidence="2 3" key="1">
    <citation type="submission" date="2018-03" db="EMBL/GenBank/DDBJ databases">
        <title>Alkalicoccus saliphilus sp. nov., isolated from a mineral pool.</title>
        <authorList>
            <person name="Zhao B."/>
        </authorList>
    </citation>
    <scope>NUCLEOTIDE SEQUENCE [LARGE SCALE GENOMIC DNA]</scope>
    <source>
        <strain evidence="2 3">6AG</strain>
    </source>
</reference>
<gene>
    <name evidence="2" type="ORF">C6Y45_17080</name>
</gene>
<keyword evidence="1" id="KW-0472">Membrane</keyword>
<proteinExistence type="predicted"/>
<evidence type="ECO:0000256" key="1">
    <source>
        <dbReference type="SAM" id="Phobius"/>
    </source>
</evidence>
<keyword evidence="1" id="KW-0812">Transmembrane</keyword>
<keyword evidence="1" id="KW-1133">Transmembrane helix</keyword>